<evidence type="ECO:0000313" key="1">
    <source>
        <dbReference type="EMBL" id="GID46501.1"/>
    </source>
</evidence>
<gene>
    <name evidence="1" type="ORF">Aca07nite_37760</name>
</gene>
<accession>A0ABQ3WJT5</accession>
<dbReference type="EMBL" id="BOMF01000075">
    <property type="protein sequence ID" value="GID46501.1"/>
    <property type="molecule type" value="Genomic_DNA"/>
</dbReference>
<dbReference type="RefSeq" id="WP_204296789.1">
    <property type="nucleotide sequence ID" value="NZ_BAAAGQ010000006.1"/>
</dbReference>
<proteinExistence type="predicted"/>
<organism evidence="1">
    <name type="scientific">Actinoplanes campanulatus</name>
    <dbReference type="NCBI Taxonomy" id="113559"/>
    <lineage>
        <taxon>Bacteria</taxon>
        <taxon>Bacillati</taxon>
        <taxon>Actinomycetota</taxon>
        <taxon>Actinomycetes</taxon>
        <taxon>Micromonosporales</taxon>
        <taxon>Micromonosporaceae</taxon>
        <taxon>Actinoplanes</taxon>
    </lineage>
</organism>
<name>A0ABQ3WJT5_9ACTN</name>
<evidence type="ECO:0008006" key="2">
    <source>
        <dbReference type="Google" id="ProtNLM"/>
    </source>
</evidence>
<reference evidence="1" key="1">
    <citation type="submission" date="2021-01" db="EMBL/GenBank/DDBJ databases">
        <title>Whole genome shotgun sequence of Actinoplanes capillaceus NBRC 16408.</title>
        <authorList>
            <person name="Komaki H."/>
            <person name="Tamura T."/>
        </authorList>
    </citation>
    <scope>NUCLEOTIDE SEQUENCE [LARGE SCALE GENOMIC DNA]</scope>
    <source>
        <strain evidence="1">NBRC 16408</strain>
    </source>
</reference>
<sequence length="126" mass="13964">MIGSPHVARLLFEASAPVSAPVERVRALIDDGWVLDAFLGSEEARSYVDVDHQPGIIGFQGHWWYRGEISASPSTGGTTVTYRVYNIARRSAWAVPLANRLFIGYRRTVREGVSGLARRIESHLTP</sequence>
<comment type="caution">
    <text evidence="1">The sequence shown here is derived from an EMBL/GenBank/DDBJ whole genome shotgun (WGS) entry which is preliminary data.</text>
</comment>
<protein>
    <recommendedName>
        <fullName evidence="2">Polyketide cyclase / dehydrase and lipid transport</fullName>
    </recommendedName>
</protein>